<dbReference type="PANTHER" id="PTHR33524:SF1">
    <property type="entry name" value="SET DOMAIN-CONTAINING PROTEIN"/>
    <property type="match status" value="1"/>
</dbReference>
<evidence type="ECO:0000313" key="1">
    <source>
        <dbReference type="EMBL" id="CAK7337994.1"/>
    </source>
</evidence>
<dbReference type="Proteomes" id="UP001314170">
    <property type="component" value="Unassembled WGS sequence"/>
</dbReference>
<dbReference type="CDD" id="cd10537">
    <property type="entry name" value="SET_SETD9"/>
    <property type="match status" value="1"/>
</dbReference>
<dbReference type="InterPro" id="IPR040415">
    <property type="entry name" value="SETD9"/>
</dbReference>
<comment type="caution">
    <text evidence="1">The sequence shown here is derived from an EMBL/GenBank/DDBJ whole genome shotgun (WGS) entry which is preliminary data.</text>
</comment>
<proteinExistence type="predicted"/>
<keyword evidence="2" id="KW-1185">Reference proteome</keyword>
<dbReference type="AlphaFoldDB" id="A0AAV1RMQ0"/>
<accession>A0AAV1RMQ0</accession>
<dbReference type="InterPro" id="IPR046341">
    <property type="entry name" value="SET_dom_sf"/>
</dbReference>
<evidence type="ECO:0000313" key="2">
    <source>
        <dbReference type="Proteomes" id="UP001314170"/>
    </source>
</evidence>
<dbReference type="EMBL" id="CAWUPB010001108">
    <property type="protein sequence ID" value="CAK7337994.1"/>
    <property type="molecule type" value="Genomic_DNA"/>
</dbReference>
<name>A0AAV1RMQ0_9ROSI</name>
<gene>
    <name evidence="1" type="ORF">DCAF_LOCUS13035</name>
</gene>
<dbReference type="PANTHER" id="PTHR33524">
    <property type="entry name" value="C5ORF35"/>
    <property type="match status" value="1"/>
</dbReference>
<sequence>MVSLLNKIQEVLKTLAKGPTIARNPKELQIEADMKRLFVFTSCNRLGRISKEADAKEIIGMASKASFADQQKQVHENIHFQITNFCKAMNEILLHNVTKRREKDEAPALSTAATRHSGLSFAFDESGPHADHPAILETRRLNHAQVSQSLKDHIGYTLDVKPSLIPHKEAGQGLFVNGEADVGTVIAIYPGVIHSPAYKQYIPGYPREDAQNPYLITRYDGTVINAQPWGSGGESRGVWDGFTVPEIWPNVQSIGKNPELVWRMLSKPLEGTEVGPIGDVLERRNPLALAHFANHPAKGMYPNVMICPYDFPLTEKDMRTYIPNVSFANPEELNNRGFDSFWFRSSAKSSESNVPVLKTLVLVATRTLCDEEVLLKYR</sequence>
<protein>
    <submittedName>
        <fullName evidence="1">Uncharacterized protein</fullName>
    </submittedName>
</protein>
<reference evidence="1 2" key="1">
    <citation type="submission" date="2024-01" db="EMBL/GenBank/DDBJ databases">
        <authorList>
            <person name="Waweru B."/>
        </authorList>
    </citation>
    <scope>NUCLEOTIDE SEQUENCE [LARGE SCALE GENOMIC DNA]</scope>
</reference>
<organism evidence="1 2">
    <name type="scientific">Dovyalis caffra</name>
    <dbReference type="NCBI Taxonomy" id="77055"/>
    <lineage>
        <taxon>Eukaryota</taxon>
        <taxon>Viridiplantae</taxon>
        <taxon>Streptophyta</taxon>
        <taxon>Embryophyta</taxon>
        <taxon>Tracheophyta</taxon>
        <taxon>Spermatophyta</taxon>
        <taxon>Magnoliopsida</taxon>
        <taxon>eudicotyledons</taxon>
        <taxon>Gunneridae</taxon>
        <taxon>Pentapetalae</taxon>
        <taxon>rosids</taxon>
        <taxon>fabids</taxon>
        <taxon>Malpighiales</taxon>
        <taxon>Salicaceae</taxon>
        <taxon>Flacourtieae</taxon>
        <taxon>Dovyalis</taxon>
    </lineage>
</organism>
<dbReference type="Gene3D" id="2.170.270.10">
    <property type="entry name" value="SET domain"/>
    <property type="match status" value="1"/>
</dbReference>